<dbReference type="InterPro" id="IPR037108">
    <property type="entry name" value="TM1727-like_C_sf"/>
</dbReference>
<feature type="domain" description="DUF2520" evidence="2">
    <location>
        <begin position="130"/>
        <end position="257"/>
    </location>
</feature>
<dbReference type="InterPro" id="IPR018931">
    <property type="entry name" value="DUF2520"/>
</dbReference>
<accession>A0A318H5S7</accession>
<dbReference type="SUPFAM" id="SSF48179">
    <property type="entry name" value="6-phosphogluconate dehydrogenase C-terminal domain-like"/>
    <property type="match status" value="1"/>
</dbReference>
<organism evidence="3 4">
    <name type="scientific">Sphaerotilus hippei</name>
    <dbReference type="NCBI Taxonomy" id="744406"/>
    <lineage>
        <taxon>Bacteria</taxon>
        <taxon>Pseudomonadati</taxon>
        <taxon>Pseudomonadota</taxon>
        <taxon>Betaproteobacteria</taxon>
        <taxon>Burkholderiales</taxon>
        <taxon>Sphaerotilaceae</taxon>
        <taxon>Sphaerotilus</taxon>
    </lineage>
</organism>
<dbReference type="AlphaFoldDB" id="A0A318H5S7"/>
<feature type="domain" description="Pyrroline-5-carboxylate reductase catalytic N-terminal" evidence="1">
    <location>
        <begin position="2"/>
        <end position="89"/>
    </location>
</feature>
<dbReference type="EMBL" id="QJJS01000001">
    <property type="protein sequence ID" value="PXW99280.1"/>
    <property type="molecule type" value="Genomic_DNA"/>
</dbReference>
<dbReference type="PANTHER" id="PTHR40459">
    <property type="entry name" value="CONSERVED HYPOTHETICAL ALANINE AND LEUCINE RICH PROTEIN"/>
    <property type="match status" value="1"/>
</dbReference>
<reference evidence="3 4" key="1">
    <citation type="submission" date="2018-05" db="EMBL/GenBank/DDBJ databases">
        <title>Genomic Encyclopedia of Type Strains, Phase IV (KMG-IV): sequencing the most valuable type-strain genomes for metagenomic binning, comparative biology and taxonomic classification.</title>
        <authorList>
            <person name="Goeker M."/>
        </authorList>
    </citation>
    <scope>NUCLEOTIDE SEQUENCE [LARGE SCALE GENOMIC DNA]</scope>
    <source>
        <strain evidence="3 4">DSM 566</strain>
    </source>
</reference>
<evidence type="ECO:0000313" key="3">
    <source>
        <dbReference type="EMBL" id="PXW99280.1"/>
    </source>
</evidence>
<comment type="caution">
    <text evidence="3">The sequence shown here is derived from an EMBL/GenBank/DDBJ whole genome shotgun (WGS) entry which is preliminary data.</text>
</comment>
<evidence type="ECO:0000259" key="1">
    <source>
        <dbReference type="Pfam" id="PF03807"/>
    </source>
</evidence>
<dbReference type="InterPro" id="IPR028939">
    <property type="entry name" value="P5C_Rdtase_cat_N"/>
</dbReference>
<dbReference type="Pfam" id="PF03807">
    <property type="entry name" value="F420_oxidored"/>
    <property type="match status" value="1"/>
</dbReference>
<evidence type="ECO:0000259" key="2">
    <source>
        <dbReference type="Pfam" id="PF10728"/>
    </source>
</evidence>
<dbReference type="PANTHER" id="PTHR40459:SF1">
    <property type="entry name" value="CONSERVED HYPOTHETICAL ALANINE AND LEUCINE RICH PROTEIN"/>
    <property type="match status" value="1"/>
</dbReference>
<dbReference type="Proteomes" id="UP000247811">
    <property type="component" value="Unassembled WGS sequence"/>
</dbReference>
<dbReference type="Gene3D" id="3.40.50.720">
    <property type="entry name" value="NAD(P)-binding Rossmann-like Domain"/>
    <property type="match status" value="1"/>
</dbReference>
<dbReference type="Gene3D" id="1.10.1040.20">
    <property type="entry name" value="ProC-like, C-terminal domain"/>
    <property type="match status" value="1"/>
</dbReference>
<dbReference type="InterPro" id="IPR008927">
    <property type="entry name" value="6-PGluconate_DH-like_C_sf"/>
</dbReference>
<proteinExistence type="predicted"/>
<dbReference type="Pfam" id="PF10728">
    <property type="entry name" value="DUF2520"/>
    <property type="match status" value="1"/>
</dbReference>
<evidence type="ECO:0000313" key="4">
    <source>
        <dbReference type="Proteomes" id="UP000247811"/>
    </source>
</evidence>
<sequence>MIGFIGTGRVAQALIRCLLALDWPLAGLAGRDLERTRALATALGRPGLALEVAPLVERADLVLLTVPDDAIEATAAAWPWRPGQAVVHCSGASELQVLSAAQRRGARAGGFHPLQIFSDPERAAGRLSGCSVAVEAADPALHEDLRALAAALGLVAITLPPGMRARYHAAAGLAASGLISVLHEAAQLWASFGVDEAAMLRALLPLSRGALAAAEARGLAGAVAGPVARGDDGVIRHQRQELVTLAPGPLALYDALAWRQLALLDGAGRLDAATLQRLATALQASPAPVQVAEG</sequence>
<dbReference type="SUPFAM" id="SSF51735">
    <property type="entry name" value="NAD(P)-binding Rossmann-fold domains"/>
    <property type="match status" value="1"/>
</dbReference>
<name>A0A318H5S7_9BURK</name>
<keyword evidence="4" id="KW-1185">Reference proteome</keyword>
<gene>
    <name evidence="3" type="ORF">C7444_101109</name>
</gene>
<dbReference type="InterPro" id="IPR036291">
    <property type="entry name" value="NAD(P)-bd_dom_sf"/>
</dbReference>
<protein>
    <submittedName>
        <fullName evidence="3">Putative short-subunit dehydrogenase-like oxidoreductase (DUF2520 family)</fullName>
    </submittedName>
</protein>